<reference evidence="1 2" key="1">
    <citation type="journal article" date="2012" name="J. Bacteriol.">
        <title>Genome sequence of proteorhodopsin-containing sea ice bacterium Glaciecola punicea ACAM 611T.</title>
        <authorList>
            <person name="Qin Q.-L."/>
            <person name="Xie B.-B."/>
            <person name="Shu Y.-L."/>
            <person name="Rong J.-C."/>
            <person name="Zhao D.-L."/>
            <person name="Zhang X.-Y."/>
            <person name="Chen X.-L."/>
            <person name="Zhou B.-C."/>
            <person name="Zhanga Y.-Z."/>
        </authorList>
    </citation>
    <scope>NUCLEOTIDE SEQUENCE [LARGE SCALE GENOMIC DNA]</scope>
    <source>
        <strain evidence="1 2">ACAM 611</strain>
    </source>
</reference>
<evidence type="ECO:0000313" key="2">
    <source>
        <dbReference type="Proteomes" id="UP000053586"/>
    </source>
</evidence>
<protein>
    <submittedName>
        <fullName evidence="1">Uncharacterized protein</fullName>
    </submittedName>
</protein>
<organism evidence="1 2">
    <name type="scientific">Glaciecola punicea ACAM 611</name>
    <dbReference type="NCBI Taxonomy" id="1121923"/>
    <lineage>
        <taxon>Bacteria</taxon>
        <taxon>Pseudomonadati</taxon>
        <taxon>Pseudomonadota</taxon>
        <taxon>Gammaproteobacteria</taxon>
        <taxon>Alteromonadales</taxon>
        <taxon>Alteromonadaceae</taxon>
        <taxon>Glaciecola</taxon>
    </lineage>
</organism>
<sequence length="54" mass="6070">MRFVQAGLIMQTLTETFIDGCLKGYQAPMIDRNDNIFAMLWAEITLNSHAAPPN</sequence>
<keyword evidence="2" id="KW-1185">Reference proteome</keyword>
<proteinExistence type="predicted"/>
<evidence type="ECO:0000313" key="1">
    <source>
        <dbReference type="EMBL" id="GAB55579.1"/>
    </source>
</evidence>
<reference evidence="1 2" key="2">
    <citation type="journal article" date="2017" name="Antonie Van Leeuwenhoek">
        <title>Rhizobium rhizosphaerae sp. nov., a novel species isolated from rice rhizosphere.</title>
        <authorList>
            <person name="Zhao J.J."/>
            <person name="Zhang J."/>
            <person name="Zhang R.J."/>
            <person name="Zhang C.W."/>
            <person name="Yin H.Q."/>
            <person name="Zhang X.X."/>
        </authorList>
    </citation>
    <scope>NUCLEOTIDE SEQUENCE [LARGE SCALE GENOMIC DNA]</scope>
    <source>
        <strain evidence="1 2">ACAM 611</strain>
    </source>
</reference>
<comment type="caution">
    <text evidence="1">The sequence shown here is derived from an EMBL/GenBank/DDBJ whole genome shotgun (WGS) entry which is preliminary data.</text>
</comment>
<dbReference type="EMBL" id="BAET01000013">
    <property type="protein sequence ID" value="GAB55579.1"/>
    <property type="molecule type" value="Genomic_DNA"/>
</dbReference>
<dbReference type="AlphaFoldDB" id="H5TBA2"/>
<name>H5TBA2_9ALTE</name>
<dbReference type="Proteomes" id="UP000053586">
    <property type="component" value="Unassembled WGS sequence"/>
</dbReference>
<gene>
    <name evidence="1" type="ORF">GPUN_1458</name>
</gene>
<accession>H5TBA2</accession>